<evidence type="ECO:0000313" key="4">
    <source>
        <dbReference type="EMBL" id="SFK53344.1"/>
    </source>
</evidence>
<evidence type="ECO:0000256" key="2">
    <source>
        <dbReference type="SAM" id="Phobius"/>
    </source>
</evidence>
<name>A0A0F7D448_9STAP</name>
<evidence type="ECO:0000313" key="3">
    <source>
        <dbReference type="EMBL" id="AKG73610.1"/>
    </source>
</evidence>
<evidence type="ECO:0000313" key="6">
    <source>
        <dbReference type="Proteomes" id="UP000183090"/>
    </source>
</evidence>
<dbReference type="Proteomes" id="UP000034029">
    <property type="component" value="Chromosome"/>
</dbReference>
<keyword evidence="5" id="KW-1185">Reference proteome</keyword>
<reference evidence="5" key="2">
    <citation type="submission" date="2015-04" db="EMBL/GenBank/DDBJ databases">
        <title>Complete genome sequence of Salinicoccus halodurans strain H3B36, isolated from the Qaidam basin of China.</title>
        <authorList>
            <person name="Ma Y."/>
            <person name="Jiang K."/>
            <person name="Xue Y."/>
        </authorList>
    </citation>
    <scope>NUCLEOTIDE SEQUENCE [LARGE SCALE GENOMIC DNA]</scope>
    <source>
        <strain evidence="5">H3B36</strain>
    </source>
</reference>
<keyword evidence="2" id="KW-0472">Membrane</keyword>
<reference evidence="4 6" key="3">
    <citation type="submission" date="2016-10" db="EMBL/GenBank/DDBJ databases">
        <authorList>
            <person name="Varghese N."/>
            <person name="Submissions S."/>
        </authorList>
    </citation>
    <scope>NUCLEOTIDE SEQUENCE [LARGE SCALE GENOMIC DNA]</scope>
    <source>
        <strain evidence="4 6">CGMCC 1.6501</strain>
    </source>
</reference>
<accession>A0A0F7D448</accession>
<gene>
    <name evidence="3" type="ORF">AAT16_04920</name>
    <name evidence="4" type="ORF">SAMN05216235_0221</name>
</gene>
<organism evidence="4 6">
    <name type="scientific">Salinicoccus halodurans</name>
    <dbReference type="NCBI Taxonomy" id="407035"/>
    <lineage>
        <taxon>Bacteria</taxon>
        <taxon>Bacillati</taxon>
        <taxon>Bacillota</taxon>
        <taxon>Bacilli</taxon>
        <taxon>Bacillales</taxon>
        <taxon>Staphylococcaceae</taxon>
        <taxon>Salinicoccus</taxon>
    </lineage>
</organism>
<dbReference type="EMBL" id="CP011366">
    <property type="protein sequence ID" value="AKG73610.1"/>
    <property type="molecule type" value="Genomic_DNA"/>
</dbReference>
<dbReference type="Proteomes" id="UP000183090">
    <property type="component" value="Unassembled WGS sequence"/>
</dbReference>
<dbReference type="EMBL" id="FOTB01000001">
    <property type="protein sequence ID" value="SFK53344.1"/>
    <property type="molecule type" value="Genomic_DNA"/>
</dbReference>
<sequence length="65" mass="6381">MNVTVPGDEAGAGNDGDEVDDDSTAVSGSDSLPDAGVPAAPIGVAAALLLAAAAILTFFRRKPNQ</sequence>
<dbReference type="RefSeq" id="WP_046789800.1">
    <property type="nucleotide sequence ID" value="NZ_CP011366.1"/>
</dbReference>
<keyword evidence="2" id="KW-0812">Transmembrane</keyword>
<protein>
    <recommendedName>
        <fullName evidence="7">Gram-positive cocci surface proteins LPxTG domain-containing protein</fullName>
    </recommendedName>
</protein>
<evidence type="ECO:0000256" key="1">
    <source>
        <dbReference type="SAM" id="MobiDB-lite"/>
    </source>
</evidence>
<feature type="transmembrane region" description="Helical" evidence="2">
    <location>
        <begin position="39"/>
        <end position="59"/>
    </location>
</feature>
<dbReference type="KEGG" id="shv:AAT16_04920"/>
<proteinExistence type="predicted"/>
<feature type="region of interest" description="Disordered" evidence="1">
    <location>
        <begin position="1"/>
        <end position="34"/>
    </location>
</feature>
<evidence type="ECO:0000313" key="5">
    <source>
        <dbReference type="Proteomes" id="UP000034029"/>
    </source>
</evidence>
<dbReference type="AlphaFoldDB" id="A0A0F7D448"/>
<keyword evidence="2" id="KW-1133">Transmembrane helix</keyword>
<evidence type="ECO:0008006" key="7">
    <source>
        <dbReference type="Google" id="ProtNLM"/>
    </source>
</evidence>
<reference evidence="3 5" key="1">
    <citation type="journal article" date="2015" name="Int. J. Syst. Evol. Microbiol.">
        <title>Complete genome sequence of Salinicoccus halodurans H3B36, isolated from the Qaidam Basin in China.</title>
        <authorList>
            <person name="Jiang K."/>
            <person name="Xue Y."/>
            <person name="Ma Y."/>
        </authorList>
    </citation>
    <scope>NUCLEOTIDE SEQUENCE [LARGE SCALE GENOMIC DNA]</scope>
    <source>
        <strain evidence="3 5">H3B36</strain>
    </source>
</reference>